<feature type="non-terminal residue" evidence="2">
    <location>
        <position position="1"/>
    </location>
</feature>
<dbReference type="EMBL" id="JWIN03007283">
    <property type="protein sequence ID" value="KAB1251196.1"/>
    <property type="molecule type" value="Genomic_DNA"/>
</dbReference>
<evidence type="ECO:0000256" key="1">
    <source>
        <dbReference type="SAM" id="MobiDB-lite"/>
    </source>
</evidence>
<organism evidence="2 3">
    <name type="scientific">Camelus dromedarius</name>
    <name type="common">Dromedary</name>
    <name type="synonym">Arabian camel</name>
    <dbReference type="NCBI Taxonomy" id="9838"/>
    <lineage>
        <taxon>Eukaryota</taxon>
        <taxon>Metazoa</taxon>
        <taxon>Chordata</taxon>
        <taxon>Craniata</taxon>
        <taxon>Vertebrata</taxon>
        <taxon>Euteleostomi</taxon>
        <taxon>Mammalia</taxon>
        <taxon>Eutheria</taxon>
        <taxon>Laurasiatheria</taxon>
        <taxon>Artiodactyla</taxon>
        <taxon>Tylopoda</taxon>
        <taxon>Camelidae</taxon>
        <taxon>Camelus</taxon>
    </lineage>
</organism>
<sequence length="42" mass="4354">VLGTQIGDNQAAHLPSPSPCSPAHSGAPEGHRMGSRGHWPRV</sequence>
<comment type="caution">
    <text evidence="2">The sequence shown here is derived from an EMBL/GenBank/DDBJ whole genome shotgun (WGS) entry which is preliminary data.</text>
</comment>
<feature type="compositionally biased region" description="Basic residues" evidence="1">
    <location>
        <begin position="33"/>
        <end position="42"/>
    </location>
</feature>
<protein>
    <submittedName>
        <fullName evidence="2">Uncharacterized protein</fullName>
    </submittedName>
</protein>
<keyword evidence="3" id="KW-1185">Reference proteome</keyword>
<dbReference type="Proteomes" id="UP000299084">
    <property type="component" value="Unassembled WGS sequence"/>
</dbReference>
<gene>
    <name evidence="2" type="ORF">Cadr_000031176</name>
</gene>
<reference evidence="2 3" key="1">
    <citation type="journal article" date="2019" name="Mol. Ecol. Resour.">
        <title>Improving Illumina assemblies with Hi-C and long reads: an example with the North African dromedary.</title>
        <authorList>
            <person name="Elbers J.P."/>
            <person name="Rogers M.F."/>
            <person name="Perelman P.L."/>
            <person name="Proskuryakova A.A."/>
            <person name="Serdyukova N.A."/>
            <person name="Johnson W.E."/>
            <person name="Horin P."/>
            <person name="Corander J."/>
            <person name="Murphy D."/>
            <person name="Burger P.A."/>
        </authorList>
    </citation>
    <scope>NUCLEOTIDE SEQUENCE [LARGE SCALE GENOMIC DNA]</scope>
    <source>
        <strain evidence="2">Drom800</strain>
        <tissue evidence="2">Blood</tissue>
    </source>
</reference>
<evidence type="ECO:0000313" key="2">
    <source>
        <dbReference type="EMBL" id="KAB1251196.1"/>
    </source>
</evidence>
<evidence type="ECO:0000313" key="3">
    <source>
        <dbReference type="Proteomes" id="UP000299084"/>
    </source>
</evidence>
<proteinExistence type="predicted"/>
<accession>A0A5N4BX51</accession>
<feature type="region of interest" description="Disordered" evidence="1">
    <location>
        <begin position="1"/>
        <end position="42"/>
    </location>
</feature>
<feature type="non-terminal residue" evidence="2">
    <location>
        <position position="42"/>
    </location>
</feature>
<name>A0A5N4BX51_CAMDR</name>
<dbReference type="AlphaFoldDB" id="A0A5N4BX51"/>